<name>A0AAD1RU83_PELCU</name>
<protein>
    <submittedName>
        <fullName evidence="2">Uncharacterized protein</fullName>
    </submittedName>
</protein>
<feature type="region of interest" description="Disordered" evidence="1">
    <location>
        <begin position="153"/>
        <end position="180"/>
    </location>
</feature>
<dbReference type="EMBL" id="OW240914">
    <property type="protein sequence ID" value="CAH2277907.1"/>
    <property type="molecule type" value="Genomic_DNA"/>
</dbReference>
<accession>A0AAD1RU83</accession>
<organism evidence="2 3">
    <name type="scientific">Pelobates cultripes</name>
    <name type="common">Western spadefoot toad</name>
    <dbReference type="NCBI Taxonomy" id="61616"/>
    <lineage>
        <taxon>Eukaryota</taxon>
        <taxon>Metazoa</taxon>
        <taxon>Chordata</taxon>
        <taxon>Craniata</taxon>
        <taxon>Vertebrata</taxon>
        <taxon>Euteleostomi</taxon>
        <taxon>Amphibia</taxon>
        <taxon>Batrachia</taxon>
        <taxon>Anura</taxon>
        <taxon>Pelobatoidea</taxon>
        <taxon>Pelobatidae</taxon>
        <taxon>Pelobates</taxon>
    </lineage>
</organism>
<dbReference type="Proteomes" id="UP001295444">
    <property type="component" value="Chromosome 03"/>
</dbReference>
<evidence type="ECO:0000313" key="3">
    <source>
        <dbReference type="Proteomes" id="UP001295444"/>
    </source>
</evidence>
<reference evidence="2" key="1">
    <citation type="submission" date="2022-03" db="EMBL/GenBank/DDBJ databases">
        <authorList>
            <person name="Alioto T."/>
            <person name="Alioto T."/>
            <person name="Gomez Garrido J."/>
        </authorList>
    </citation>
    <scope>NUCLEOTIDE SEQUENCE</scope>
</reference>
<feature type="compositionally biased region" description="Polar residues" evidence="1">
    <location>
        <begin position="161"/>
        <end position="174"/>
    </location>
</feature>
<dbReference type="AlphaFoldDB" id="A0AAD1RU83"/>
<gene>
    <name evidence="2" type="ORF">PECUL_23A014854</name>
</gene>
<keyword evidence="3" id="KW-1185">Reference proteome</keyword>
<proteinExistence type="predicted"/>
<evidence type="ECO:0000256" key="1">
    <source>
        <dbReference type="SAM" id="MobiDB-lite"/>
    </source>
</evidence>
<sequence length="180" mass="20617">MPAPPAMDWYALFTSLPKKEDFQSLLEEVKTMLRTEISALGTSLTALEARVQTLESQSPDLHCPAVTTTKAQVKQIQDLRLHVEDLDKRSRRHNIREAQIRYRWQFPFALTARRGNTEATIRIPRDIQAFQEALDLLQTPILDWTNCPVNERSAGSPVHRNIQQGPDTDYTPLQQAEPEE</sequence>
<evidence type="ECO:0000313" key="2">
    <source>
        <dbReference type="EMBL" id="CAH2277907.1"/>
    </source>
</evidence>